<dbReference type="PANTHER" id="PTHR43616:SF5">
    <property type="entry name" value="GLYCEROL DEHYDROGENASE 1"/>
    <property type="match status" value="1"/>
</dbReference>
<dbReference type="Pfam" id="PF00465">
    <property type="entry name" value="Fe-ADH"/>
    <property type="match status" value="1"/>
</dbReference>
<evidence type="ECO:0000256" key="9">
    <source>
        <dbReference type="PIRSR" id="PIRSR000112-1"/>
    </source>
</evidence>
<reference evidence="13 14" key="1">
    <citation type="submission" date="2016-02" db="EMBL/GenBank/DDBJ databases">
        <title>Genome sequencing of a beta-galactosidase producing bacteria Rhizobium sp. 59.</title>
        <authorList>
            <person name="Wang D."/>
            <person name="Kot W."/>
            <person name="Qin Y."/>
            <person name="Hansen L."/>
            <person name="Naqvi K."/>
            <person name="Rensing C."/>
        </authorList>
    </citation>
    <scope>NUCLEOTIDE SEQUENCE [LARGE SCALE GENOMIC DNA]</scope>
    <source>
        <strain evidence="13 14">59</strain>
    </source>
</reference>
<feature type="binding site" evidence="10">
    <location>
        <position position="129"/>
    </location>
    <ligand>
        <name>glycerol</name>
        <dbReference type="ChEBI" id="CHEBI:17754"/>
    </ligand>
</feature>
<feature type="binding site" evidence="9">
    <location>
        <position position="264"/>
    </location>
    <ligand>
        <name>glycerol</name>
        <dbReference type="ChEBI" id="CHEBI:17754"/>
    </ligand>
</feature>
<dbReference type="NCBIfam" id="NF006941">
    <property type="entry name" value="PRK09423.1"/>
    <property type="match status" value="1"/>
</dbReference>
<feature type="binding site" evidence="11">
    <location>
        <position position="45"/>
    </location>
    <ligand>
        <name>NAD(+)</name>
        <dbReference type="ChEBI" id="CHEBI:57540"/>
    </ligand>
</feature>
<dbReference type="RefSeq" id="WP_071832910.1">
    <property type="nucleotide sequence ID" value="NZ_LSRP01000081.1"/>
</dbReference>
<evidence type="ECO:0000313" key="14">
    <source>
        <dbReference type="Proteomes" id="UP000182661"/>
    </source>
</evidence>
<evidence type="ECO:0000256" key="2">
    <source>
        <dbReference type="ARBA" id="ARBA00022723"/>
    </source>
</evidence>
<evidence type="ECO:0000256" key="3">
    <source>
        <dbReference type="ARBA" id="ARBA00023002"/>
    </source>
</evidence>
<evidence type="ECO:0000256" key="1">
    <source>
        <dbReference type="ARBA" id="ARBA00007358"/>
    </source>
</evidence>
<evidence type="ECO:0000259" key="12">
    <source>
        <dbReference type="Pfam" id="PF00465"/>
    </source>
</evidence>
<dbReference type="Proteomes" id="UP000182661">
    <property type="component" value="Unassembled WGS sequence"/>
</dbReference>
<comment type="pathway">
    <text evidence="5">Polyol metabolism; glycerol fermentation; glycerone phosphate from glycerol (oxidative route): step 1/2.</text>
</comment>
<keyword evidence="14" id="KW-1185">Reference proteome</keyword>
<comment type="similarity">
    <text evidence="1">Belongs to the iron-containing alcohol dehydrogenase family.</text>
</comment>
<dbReference type="EMBL" id="LSRP01000081">
    <property type="protein sequence ID" value="OJF97664.1"/>
    <property type="molecule type" value="Genomic_DNA"/>
</dbReference>
<evidence type="ECO:0000256" key="4">
    <source>
        <dbReference type="ARBA" id="ARBA00023027"/>
    </source>
</evidence>
<feature type="binding site" evidence="11">
    <location>
        <position position="133"/>
    </location>
    <ligand>
        <name>NAD(+)</name>
        <dbReference type="ChEBI" id="CHEBI:57540"/>
    </ligand>
</feature>
<dbReference type="AlphaFoldDB" id="A0A657LUV0"/>
<dbReference type="PANTHER" id="PTHR43616">
    <property type="entry name" value="GLYCEROL DEHYDROGENASE"/>
    <property type="match status" value="1"/>
</dbReference>
<comment type="cofactor">
    <cofactor evidence="9">
        <name>Zn(2+)</name>
        <dbReference type="ChEBI" id="CHEBI:29105"/>
    </cofactor>
    <text evidence="9">Binds 1 zinc ion per subunit.</text>
</comment>
<accession>A0A657LUV0</accession>
<dbReference type="CDD" id="cd08170">
    <property type="entry name" value="GlyDH"/>
    <property type="match status" value="1"/>
</dbReference>
<dbReference type="Gene3D" id="1.20.1090.10">
    <property type="entry name" value="Dehydroquinate synthase-like - alpha domain"/>
    <property type="match status" value="1"/>
</dbReference>
<evidence type="ECO:0000256" key="11">
    <source>
        <dbReference type="PIRSR" id="PIRSR000112-3"/>
    </source>
</evidence>
<dbReference type="PIRSF" id="PIRSF000112">
    <property type="entry name" value="Glycerol_dehydrogenase"/>
    <property type="match status" value="1"/>
</dbReference>
<dbReference type="OrthoDB" id="5198708at2"/>
<feature type="binding site" evidence="11">
    <location>
        <begin position="102"/>
        <end position="106"/>
    </location>
    <ligand>
        <name>NAD(+)</name>
        <dbReference type="ChEBI" id="CHEBI:57540"/>
    </ligand>
</feature>
<comment type="caution">
    <text evidence="13">The sequence shown here is derived from an EMBL/GenBank/DDBJ whole genome shotgun (WGS) entry which is preliminary data.</text>
</comment>
<feature type="binding site" evidence="9">
    <location>
        <position position="179"/>
    </location>
    <ligand>
        <name>glycerol</name>
        <dbReference type="ChEBI" id="CHEBI:17754"/>
    </ligand>
</feature>
<gene>
    <name evidence="13" type="ORF">AX760_16395</name>
</gene>
<evidence type="ECO:0000313" key="13">
    <source>
        <dbReference type="EMBL" id="OJF97664.1"/>
    </source>
</evidence>
<feature type="binding site" evidence="11">
    <location>
        <begin position="124"/>
        <end position="127"/>
    </location>
    <ligand>
        <name>NAD(+)</name>
        <dbReference type="ChEBI" id="CHEBI:57540"/>
    </ligand>
</feature>
<keyword evidence="9" id="KW-0862">Zinc</keyword>
<feature type="binding site" evidence="11">
    <location>
        <position position="139"/>
    </location>
    <ligand>
        <name>NAD(+)</name>
        <dbReference type="ChEBI" id="CHEBI:57540"/>
    </ligand>
</feature>
<sequence>MADDKRNLGGRSYGGPNKYIQRAGEIARLGDHAAQLGARAFLLADPFVLNQYGEALKTTMEGSGLTFQIESFNGECSRGEIDRVTGLVRASGAQVVVGIGGGKTADTAKMAAIATGARIVIVPTIASTDAPCSAVAVRYTDDGVYQEAHSLGRNPDMVIVDSAVIVNAPVRFLVSGIGDALSTWFEARSNLDSNSNNLVKPNMLPPAAGIAIARACHDVLMRDALAAKLAAEKGALTPAVENIIEANTLLSGLGFENCGVSAAHGIHDGLTVLDETHAFFHGEKVAFGVLCLLMLEGRPLAEISEMAMFCRSLGLPTRLADLNLASASKADIERVAEAALLPGAPTWKVAVPLSVAIVRDAIIATDAFTQQL</sequence>
<evidence type="ECO:0000256" key="6">
    <source>
        <dbReference type="ARBA" id="ARBA00039147"/>
    </source>
</evidence>
<dbReference type="GO" id="GO:0008888">
    <property type="term" value="F:glycerol dehydrogenase (NAD+) activity"/>
    <property type="evidence" value="ECO:0007669"/>
    <property type="project" value="UniProtKB-EC"/>
</dbReference>
<dbReference type="EC" id="1.1.1.6" evidence="6"/>
<dbReference type="GO" id="GO:0046872">
    <property type="term" value="F:metal ion binding"/>
    <property type="evidence" value="ECO:0007669"/>
    <property type="project" value="UniProtKB-KW"/>
</dbReference>
<keyword evidence="3" id="KW-0560">Oxidoreductase</keyword>
<evidence type="ECO:0000256" key="10">
    <source>
        <dbReference type="PIRSR" id="PIRSR000112-2"/>
    </source>
</evidence>
<dbReference type="SUPFAM" id="SSF56796">
    <property type="entry name" value="Dehydroquinate synthase-like"/>
    <property type="match status" value="1"/>
</dbReference>
<keyword evidence="4 11" id="KW-0520">NAD</keyword>
<dbReference type="InterPro" id="IPR016205">
    <property type="entry name" value="Glycerol_DH"/>
</dbReference>
<evidence type="ECO:0000256" key="5">
    <source>
        <dbReference type="ARBA" id="ARBA00037918"/>
    </source>
</evidence>
<evidence type="ECO:0000256" key="8">
    <source>
        <dbReference type="ARBA" id="ARBA00049006"/>
    </source>
</evidence>
<feature type="binding site" evidence="9">
    <location>
        <position position="281"/>
    </location>
    <ligand>
        <name>glycerol</name>
        <dbReference type="ChEBI" id="CHEBI:17754"/>
    </ligand>
</feature>
<protein>
    <recommendedName>
        <fullName evidence="7">Glycerol dehydrogenase</fullName>
        <ecNumber evidence="6">1.1.1.6</ecNumber>
    </recommendedName>
</protein>
<dbReference type="PROSITE" id="PS00913">
    <property type="entry name" value="ADH_IRON_1"/>
    <property type="match status" value="1"/>
</dbReference>
<feature type="domain" description="Alcohol dehydrogenase iron-type/glycerol dehydrogenase GldA" evidence="12">
    <location>
        <begin position="16"/>
        <end position="161"/>
    </location>
</feature>
<dbReference type="Gene3D" id="3.40.50.1970">
    <property type="match status" value="1"/>
</dbReference>
<comment type="catalytic activity">
    <reaction evidence="8">
        <text>glycerol + NAD(+) = dihydroxyacetone + NADH + H(+)</text>
        <dbReference type="Rhea" id="RHEA:13769"/>
        <dbReference type="ChEBI" id="CHEBI:15378"/>
        <dbReference type="ChEBI" id="CHEBI:16016"/>
        <dbReference type="ChEBI" id="CHEBI:17754"/>
        <dbReference type="ChEBI" id="CHEBI:57540"/>
        <dbReference type="ChEBI" id="CHEBI:57945"/>
        <dbReference type="EC" id="1.1.1.6"/>
    </reaction>
</comment>
<proteinExistence type="inferred from homology"/>
<dbReference type="InterPro" id="IPR001670">
    <property type="entry name" value="ADH_Fe/GldA"/>
</dbReference>
<evidence type="ECO:0000256" key="7">
    <source>
        <dbReference type="ARBA" id="ARBA00040132"/>
    </source>
</evidence>
<organism evidence="13 14">
    <name type="scientific">Pararhizobium antarcticum</name>
    <dbReference type="NCBI Taxonomy" id="1798805"/>
    <lineage>
        <taxon>Bacteria</taxon>
        <taxon>Pseudomonadati</taxon>
        <taxon>Pseudomonadota</taxon>
        <taxon>Alphaproteobacteria</taxon>
        <taxon>Hyphomicrobiales</taxon>
        <taxon>Rhizobiaceae</taxon>
        <taxon>Rhizobium/Agrobacterium group</taxon>
        <taxon>Pararhizobium</taxon>
    </lineage>
</organism>
<name>A0A657LUV0_9HYPH</name>
<dbReference type="InterPro" id="IPR018211">
    <property type="entry name" value="ADH_Fe_CS"/>
</dbReference>
<keyword evidence="2 9" id="KW-0479">Metal-binding</keyword>